<dbReference type="GeneID" id="27687682"/>
<gene>
    <name evidence="12" type="ORF">SPPG_04221</name>
</gene>
<evidence type="ECO:0000256" key="9">
    <source>
        <dbReference type="ARBA" id="ARBA00023284"/>
    </source>
</evidence>
<evidence type="ECO:0000256" key="1">
    <source>
        <dbReference type="ARBA" id="ARBA00004164"/>
    </source>
</evidence>
<evidence type="ECO:0000256" key="11">
    <source>
        <dbReference type="SAM" id="MobiDB-lite"/>
    </source>
</evidence>
<keyword evidence="9" id="KW-0676">Redox-active center</keyword>
<dbReference type="OrthoDB" id="7481291at2759"/>
<dbReference type="InterPro" id="IPR039289">
    <property type="entry name" value="CHCHD4"/>
</dbReference>
<dbReference type="PROSITE" id="PS51808">
    <property type="entry name" value="CHCH"/>
    <property type="match status" value="1"/>
</dbReference>
<sequence>MSSTQRSSTPPPSDSSPAPSQEPNPTTNPADAQEEAYDPETGEINWDCPCLENMTKPPCGEAFKAAFSCFVYSKEEPKGVDCIEAFREMQKCFREHPEIYGEEIDDEDDDEEEEERVKGSDKPGEPERTETGTQVLAEQPQSAKAGTKRA</sequence>
<evidence type="ECO:0000313" key="12">
    <source>
        <dbReference type="EMBL" id="KND01130.1"/>
    </source>
</evidence>
<dbReference type="VEuPathDB" id="FungiDB:SPPG_04221"/>
<dbReference type="AlphaFoldDB" id="A0A0L0HJS4"/>
<keyword evidence="8" id="KW-1015">Disulfide bond</keyword>
<evidence type="ECO:0000256" key="5">
    <source>
        <dbReference type="ARBA" id="ARBA00023002"/>
    </source>
</evidence>
<keyword evidence="13" id="KW-1185">Reference proteome</keyword>
<dbReference type="PANTHER" id="PTHR21622">
    <property type="entry name" value="COILED-COIL-HELIX-COILED-COIL-HELIX DOMAIN CONTAINING 4"/>
    <property type="match status" value="1"/>
</dbReference>
<feature type="region of interest" description="Disordered" evidence="11">
    <location>
        <begin position="1"/>
        <end position="46"/>
    </location>
</feature>
<dbReference type="GO" id="GO:0015035">
    <property type="term" value="F:protein-disulfide reductase activity"/>
    <property type="evidence" value="ECO:0007669"/>
    <property type="project" value="InterPro"/>
</dbReference>
<dbReference type="STRING" id="645134.A0A0L0HJS4"/>
<dbReference type="PANTHER" id="PTHR21622:SF0">
    <property type="entry name" value="COILED-COIL-HELIX-COILED-COIL-HELIX DOMAIN CONTAINING 4"/>
    <property type="match status" value="1"/>
</dbReference>
<evidence type="ECO:0000256" key="7">
    <source>
        <dbReference type="ARBA" id="ARBA00023128"/>
    </source>
</evidence>
<keyword evidence="5" id="KW-0560">Oxidoreductase</keyword>
<feature type="region of interest" description="Disordered" evidence="11">
    <location>
        <begin position="97"/>
        <end position="150"/>
    </location>
</feature>
<keyword evidence="4" id="KW-0653">Protein transport</keyword>
<organism evidence="12 13">
    <name type="scientific">Spizellomyces punctatus (strain DAOM BR117)</name>
    <dbReference type="NCBI Taxonomy" id="645134"/>
    <lineage>
        <taxon>Eukaryota</taxon>
        <taxon>Fungi</taxon>
        <taxon>Fungi incertae sedis</taxon>
        <taxon>Chytridiomycota</taxon>
        <taxon>Chytridiomycota incertae sedis</taxon>
        <taxon>Chytridiomycetes</taxon>
        <taxon>Spizellomycetales</taxon>
        <taxon>Spizellomycetaceae</taxon>
        <taxon>Spizellomyces</taxon>
    </lineage>
</organism>
<dbReference type="EMBL" id="KQ257455">
    <property type="protein sequence ID" value="KND01130.1"/>
    <property type="molecule type" value="Genomic_DNA"/>
</dbReference>
<keyword evidence="6" id="KW-0811">Translocation</keyword>
<protein>
    <recommendedName>
        <fullName evidence="2">Mitochondrial intermembrane space import and assembly protein 40</fullName>
    </recommendedName>
    <alternativeName>
        <fullName evidence="10">Mitochondrial import inner membrane translocase TIM40</fullName>
    </alternativeName>
</protein>
<dbReference type="GO" id="GO:0005758">
    <property type="term" value="C:mitochondrial intermembrane space"/>
    <property type="evidence" value="ECO:0007669"/>
    <property type="project" value="TreeGrafter"/>
</dbReference>
<evidence type="ECO:0000256" key="4">
    <source>
        <dbReference type="ARBA" id="ARBA00022927"/>
    </source>
</evidence>
<dbReference type="RefSeq" id="XP_016609169.1">
    <property type="nucleotide sequence ID" value="XM_016752464.1"/>
</dbReference>
<keyword evidence="7" id="KW-0496">Mitochondrion</keyword>
<name>A0A0L0HJS4_SPIPD</name>
<feature type="compositionally biased region" description="Acidic residues" evidence="11">
    <location>
        <begin position="32"/>
        <end position="41"/>
    </location>
</feature>
<dbReference type="GO" id="GO:0045041">
    <property type="term" value="P:protein import into mitochondrial intermembrane space"/>
    <property type="evidence" value="ECO:0007669"/>
    <property type="project" value="InterPro"/>
</dbReference>
<reference evidence="12 13" key="1">
    <citation type="submission" date="2009-08" db="EMBL/GenBank/DDBJ databases">
        <title>The Genome Sequence of Spizellomyces punctatus strain DAOM BR117.</title>
        <authorList>
            <consortium name="The Broad Institute Genome Sequencing Platform"/>
            <person name="Russ C."/>
            <person name="Cuomo C."/>
            <person name="Shea T."/>
            <person name="Young S.K."/>
            <person name="Zeng Q."/>
            <person name="Koehrsen M."/>
            <person name="Haas B."/>
            <person name="Borodovsky M."/>
            <person name="Guigo R."/>
            <person name="Alvarado L."/>
            <person name="Berlin A."/>
            <person name="Bochicchio J."/>
            <person name="Borenstein D."/>
            <person name="Chapman S."/>
            <person name="Chen Z."/>
            <person name="Engels R."/>
            <person name="Freedman E."/>
            <person name="Gellesch M."/>
            <person name="Goldberg J."/>
            <person name="Griggs A."/>
            <person name="Gujja S."/>
            <person name="Heiman D."/>
            <person name="Hepburn T."/>
            <person name="Howarth C."/>
            <person name="Jen D."/>
            <person name="Larson L."/>
            <person name="Lewis B."/>
            <person name="Mehta T."/>
            <person name="Park D."/>
            <person name="Pearson M."/>
            <person name="Roberts A."/>
            <person name="Saif S."/>
            <person name="Shenoy N."/>
            <person name="Sisk P."/>
            <person name="Stolte C."/>
            <person name="Sykes S."/>
            <person name="Thomson T."/>
            <person name="Walk T."/>
            <person name="White J."/>
            <person name="Yandava C."/>
            <person name="Burger G."/>
            <person name="Gray M.W."/>
            <person name="Holland P.W.H."/>
            <person name="King N."/>
            <person name="Lang F.B.F."/>
            <person name="Roger A.J."/>
            <person name="Ruiz-Trillo I."/>
            <person name="Lander E."/>
            <person name="Nusbaum C."/>
        </authorList>
    </citation>
    <scope>NUCLEOTIDE SEQUENCE [LARGE SCALE GENOMIC DNA]</scope>
    <source>
        <strain evidence="12 13">DAOM BR117</strain>
    </source>
</reference>
<dbReference type="Gene3D" id="1.10.287.2900">
    <property type="match status" value="1"/>
</dbReference>
<evidence type="ECO:0000256" key="2">
    <source>
        <dbReference type="ARBA" id="ARBA00013714"/>
    </source>
</evidence>
<feature type="compositionally biased region" description="Polar residues" evidence="11">
    <location>
        <begin position="131"/>
        <end position="144"/>
    </location>
</feature>
<evidence type="ECO:0000256" key="3">
    <source>
        <dbReference type="ARBA" id="ARBA00022448"/>
    </source>
</evidence>
<proteinExistence type="predicted"/>
<evidence type="ECO:0000256" key="6">
    <source>
        <dbReference type="ARBA" id="ARBA00023010"/>
    </source>
</evidence>
<dbReference type="InParanoid" id="A0A0L0HJS4"/>
<keyword evidence="3" id="KW-0813">Transport</keyword>
<dbReference type="OMA" id="AQEYRII"/>
<accession>A0A0L0HJS4</accession>
<evidence type="ECO:0000256" key="8">
    <source>
        <dbReference type="ARBA" id="ARBA00023157"/>
    </source>
</evidence>
<comment type="subcellular location">
    <subcellularLocation>
        <location evidence="1">Mitochondrion inner membrane</location>
        <topology evidence="1">Single-pass type II membrane protein</topology>
        <orientation evidence="1">Intermembrane side</orientation>
    </subcellularLocation>
</comment>
<dbReference type="Proteomes" id="UP000053201">
    <property type="component" value="Unassembled WGS sequence"/>
</dbReference>
<feature type="compositionally biased region" description="Acidic residues" evidence="11">
    <location>
        <begin position="100"/>
        <end position="114"/>
    </location>
</feature>
<dbReference type="eggNOG" id="KOG4149">
    <property type="taxonomic scope" value="Eukaryota"/>
</dbReference>
<evidence type="ECO:0000313" key="13">
    <source>
        <dbReference type="Proteomes" id="UP000053201"/>
    </source>
</evidence>
<evidence type="ECO:0000256" key="10">
    <source>
        <dbReference type="ARBA" id="ARBA00033150"/>
    </source>
</evidence>
<dbReference type="GO" id="GO:0005743">
    <property type="term" value="C:mitochondrial inner membrane"/>
    <property type="evidence" value="ECO:0007669"/>
    <property type="project" value="UniProtKB-SubCell"/>
</dbReference>
<feature type="compositionally biased region" description="Basic and acidic residues" evidence="11">
    <location>
        <begin position="115"/>
        <end position="130"/>
    </location>
</feature>